<feature type="region of interest" description="Disordered" evidence="1">
    <location>
        <begin position="34"/>
        <end position="67"/>
    </location>
</feature>
<gene>
    <name evidence="2" type="ORF">glysoja_043873</name>
</gene>
<sequence length="141" mass="14820">MHSLQELAHNKPIITMKHFLEQVAWPEAQLPLVRPNEAAPPEPTPVHVDPKPANPQSPVVNPLSSPECEVVPPSPPLIIIFDASSDEVAAPPDSPAGEIADLPTSPVGGISDLSDSSSGEVVALTMSAYSNSFLLVLFMGS</sequence>
<organism evidence="2">
    <name type="scientific">Glycine soja</name>
    <name type="common">Wild soybean</name>
    <dbReference type="NCBI Taxonomy" id="3848"/>
    <lineage>
        <taxon>Eukaryota</taxon>
        <taxon>Viridiplantae</taxon>
        <taxon>Streptophyta</taxon>
        <taxon>Embryophyta</taxon>
        <taxon>Tracheophyta</taxon>
        <taxon>Spermatophyta</taxon>
        <taxon>Magnoliopsida</taxon>
        <taxon>eudicotyledons</taxon>
        <taxon>Gunneridae</taxon>
        <taxon>Pentapetalae</taxon>
        <taxon>rosids</taxon>
        <taxon>fabids</taxon>
        <taxon>Fabales</taxon>
        <taxon>Fabaceae</taxon>
        <taxon>Papilionoideae</taxon>
        <taxon>50 kb inversion clade</taxon>
        <taxon>NPAAA clade</taxon>
        <taxon>indigoferoid/millettioid clade</taxon>
        <taxon>Phaseoleae</taxon>
        <taxon>Glycine</taxon>
        <taxon>Glycine subgen. Soja</taxon>
    </lineage>
</organism>
<protein>
    <submittedName>
        <fullName evidence="2">Uncharacterized protein</fullName>
    </submittedName>
</protein>
<evidence type="ECO:0000313" key="2">
    <source>
        <dbReference type="EMBL" id="KHN42840.1"/>
    </source>
</evidence>
<dbReference type="Proteomes" id="UP000053555">
    <property type="component" value="Unassembled WGS sequence"/>
</dbReference>
<proteinExistence type="predicted"/>
<name>A0A0B2SCP8_GLYSO</name>
<dbReference type="EMBL" id="KN644070">
    <property type="protein sequence ID" value="KHN42840.1"/>
    <property type="molecule type" value="Genomic_DNA"/>
</dbReference>
<accession>A0A0B2SCP8</accession>
<feature type="region of interest" description="Disordered" evidence="1">
    <location>
        <begin position="89"/>
        <end position="116"/>
    </location>
</feature>
<dbReference type="AlphaFoldDB" id="A0A0B2SCP8"/>
<reference evidence="2" key="1">
    <citation type="submission" date="2014-07" db="EMBL/GenBank/DDBJ databases">
        <title>Identification of a novel salt tolerance gene in wild soybean by whole-genome sequencing.</title>
        <authorList>
            <person name="Lam H.-M."/>
            <person name="Qi X."/>
            <person name="Li M.-W."/>
            <person name="Liu X."/>
            <person name="Xie M."/>
            <person name="Ni M."/>
            <person name="Xu X."/>
        </authorList>
    </citation>
    <scope>NUCLEOTIDE SEQUENCE [LARGE SCALE GENOMIC DNA]</scope>
    <source>
        <tissue evidence="2">Root</tissue>
    </source>
</reference>
<evidence type="ECO:0000256" key="1">
    <source>
        <dbReference type="SAM" id="MobiDB-lite"/>
    </source>
</evidence>